<dbReference type="HOGENOM" id="CLU_053524_0_0_9"/>
<evidence type="ECO:0000256" key="5">
    <source>
        <dbReference type="ARBA" id="ARBA00023001"/>
    </source>
</evidence>
<name>B8I2L3_RUMCH</name>
<dbReference type="InterPro" id="IPR002105">
    <property type="entry name" value="Dockerin_1_rpt"/>
</dbReference>
<keyword evidence="3" id="KW-0732">Signal</keyword>
<feature type="domain" description="Dockerin" evidence="9">
    <location>
        <begin position="47"/>
        <end position="114"/>
    </location>
</feature>
<accession>B8I2L3</accession>
<dbReference type="STRING" id="394503.Ccel_1655"/>
<proteinExistence type="predicted"/>
<dbReference type="Pfam" id="PF11578">
    <property type="entry name" value="DUF3237"/>
    <property type="match status" value="2"/>
</dbReference>
<evidence type="ECO:0000256" key="4">
    <source>
        <dbReference type="ARBA" id="ARBA00022801"/>
    </source>
</evidence>
<evidence type="ECO:0000313" key="10">
    <source>
        <dbReference type="EMBL" id="ACL76006.1"/>
    </source>
</evidence>
<dbReference type="PANTHER" id="PTHR37315:SF1">
    <property type="entry name" value="UPF0311 PROTEIN BLR7842"/>
    <property type="match status" value="1"/>
</dbReference>
<keyword evidence="4" id="KW-0378">Hydrolase</keyword>
<keyword evidence="6" id="KW-0119">Carbohydrate metabolism</keyword>
<dbReference type="GO" id="GO:0030245">
    <property type="term" value="P:cellulose catabolic process"/>
    <property type="evidence" value="ECO:0007669"/>
    <property type="project" value="UniProtKB-KW"/>
</dbReference>
<dbReference type="PANTHER" id="PTHR37315">
    <property type="entry name" value="UPF0311 PROTEIN BLR7842"/>
    <property type="match status" value="1"/>
</dbReference>
<evidence type="ECO:0000256" key="2">
    <source>
        <dbReference type="ARBA" id="ARBA00012601"/>
    </source>
</evidence>
<dbReference type="CDD" id="cd14256">
    <property type="entry name" value="Dockerin_I"/>
    <property type="match status" value="1"/>
</dbReference>
<dbReference type="EMBL" id="CP001348">
    <property type="protein sequence ID" value="ACL76006.1"/>
    <property type="molecule type" value="Genomic_DNA"/>
</dbReference>
<dbReference type="InterPro" id="IPR036439">
    <property type="entry name" value="Dockerin_dom_sf"/>
</dbReference>
<dbReference type="Pfam" id="PF00404">
    <property type="entry name" value="Dockerin_1"/>
    <property type="match status" value="1"/>
</dbReference>
<dbReference type="SUPFAM" id="SSF63446">
    <property type="entry name" value="Type I dockerin domain"/>
    <property type="match status" value="1"/>
</dbReference>
<evidence type="ECO:0000313" key="11">
    <source>
        <dbReference type="Proteomes" id="UP000001349"/>
    </source>
</evidence>
<reference evidence="10 11" key="1">
    <citation type="submission" date="2009-01" db="EMBL/GenBank/DDBJ databases">
        <title>Complete sequence of Clostridium cellulolyticum H10.</title>
        <authorList>
            <consortium name="US DOE Joint Genome Institute"/>
            <person name="Lucas S."/>
            <person name="Copeland A."/>
            <person name="Lapidus A."/>
            <person name="Glavina del Rio T."/>
            <person name="Dalin E."/>
            <person name="Tice H."/>
            <person name="Bruce D."/>
            <person name="Goodwin L."/>
            <person name="Pitluck S."/>
            <person name="Chertkov O."/>
            <person name="Saunders E."/>
            <person name="Brettin T."/>
            <person name="Detter J.C."/>
            <person name="Han C."/>
            <person name="Larimer F."/>
            <person name="Land M."/>
            <person name="Hauser L."/>
            <person name="Kyrpides N."/>
            <person name="Ivanova N."/>
            <person name="Zhou J."/>
            <person name="Richardson P."/>
        </authorList>
    </citation>
    <scope>NUCLEOTIDE SEQUENCE [LARGE SCALE GENOMIC DNA]</scope>
    <source>
        <strain evidence="11">ATCC 35319 / DSM 5812 / JCM 6584 / H10</strain>
    </source>
</reference>
<sequence length="435" mass="46579" precursor="true">MFKKALLLTIVISNIVVGSMTTGTMAVTQMVKSMGEGTASAAATTTNDIKYGDVNMDNAVDSVDLALLKAYILAITSTLPNIAAADVTGDGTLDALDYAVLKKYLLGLITILPADDNGNGKILIPHKSWTCGMADGIPKPETGVLVFETTMKLQNSYDLGKTQYGLRKVFVVQNGSITATKIQGSVMSGGLDFQLTLSNGAMEIEQLLMIKTNDGNYIYLRSAGTAVNQNDVRMVWDFEAPNSSSYNWLNSGKYVGRRIIDSVAGTMKISVYDVSGINFTPDSTNSLIVTEPDDVPDQPWDYRKASYERNGSKFITEAVSLGASQSVGASKRGSRNIIPITGGSVTGNLTAKILAAGADYQNLSNPITIDARYLWQTDDGEIIIVRNGGQFGSLVPTFEVRADSKYSYLNQKLYLSSDPGGGAGGVTITFYESIK</sequence>
<dbReference type="EC" id="3.2.1.4" evidence="2"/>
<dbReference type="GO" id="GO:0008810">
    <property type="term" value="F:cellulase activity"/>
    <property type="evidence" value="ECO:0007669"/>
    <property type="project" value="UniProtKB-EC"/>
</dbReference>
<organism evidence="10 11">
    <name type="scientific">Ruminiclostridium cellulolyticum (strain ATCC 35319 / DSM 5812 / JCM 6584 / H10)</name>
    <name type="common">Clostridium cellulolyticum</name>
    <dbReference type="NCBI Taxonomy" id="394503"/>
    <lineage>
        <taxon>Bacteria</taxon>
        <taxon>Bacillati</taxon>
        <taxon>Bacillota</taxon>
        <taxon>Clostridia</taxon>
        <taxon>Eubacteriales</taxon>
        <taxon>Oscillospiraceae</taxon>
        <taxon>Ruminiclostridium</taxon>
    </lineage>
</organism>
<gene>
    <name evidence="10" type="ordered locus">Ccel_1655</name>
</gene>
<evidence type="ECO:0000256" key="7">
    <source>
        <dbReference type="ARBA" id="ARBA00023295"/>
    </source>
</evidence>
<protein>
    <recommendedName>
        <fullName evidence="2">cellulase</fullName>
        <ecNumber evidence="2">3.2.1.4</ecNumber>
    </recommendedName>
</protein>
<evidence type="ECO:0000256" key="3">
    <source>
        <dbReference type="ARBA" id="ARBA00022729"/>
    </source>
</evidence>
<keyword evidence="5" id="KW-0136">Cellulose degradation</keyword>
<dbReference type="PROSITE" id="PS51766">
    <property type="entry name" value="DOCKERIN"/>
    <property type="match status" value="1"/>
</dbReference>
<comment type="catalytic activity">
    <reaction evidence="1">
        <text>Endohydrolysis of (1-&gt;4)-beta-D-glucosidic linkages in cellulose, lichenin and cereal beta-D-glucans.</text>
        <dbReference type="EC" id="3.2.1.4"/>
    </reaction>
</comment>
<dbReference type="eggNOG" id="ENOG5030IYC">
    <property type="taxonomic scope" value="Bacteria"/>
</dbReference>
<dbReference type="RefSeq" id="WP_015925122.1">
    <property type="nucleotide sequence ID" value="NC_011898.1"/>
</dbReference>
<dbReference type="InterPro" id="IPR020915">
    <property type="entry name" value="UPF0311"/>
</dbReference>
<dbReference type="Proteomes" id="UP000001349">
    <property type="component" value="Chromosome"/>
</dbReference>
<dbReference type="InterPro" id="IPR016134">
    <property type="entry name" value="Dockerin_dom"/>
</dbReference>
<dbReference type="AlphaFoldDB" id="B8I2L3"/>
<evidence type="ECO:0000259" key="9">
    <source>
        <dbReference type="PROSITE" id="PS51766"/>
    </source>
</evidence>
<dbReference type="Gene3D" id="1.10.1330.10">
    <property type="entry name" value="Dockerin domain"/>
    <property type="match status" value="1"/>
</dbReference>
<dbReference type="OrthoDB" id="572332at2"/>
<keyword evidence="8" id="KW-0624">Polysaccharide degradation</keyword>
<dbReference type="Gene3D" id="2.40.160.20">
    <property type="match status" value="2"/>
</dbReference>
<dbReference type="KEGG" id="cce:Ccel_1655"/>
<evidence type="ECO:0000256" key="1">
    <source>
        <dbReference type="ARBA" id="ARBA00000966"/>
    </source>
</evidence>
<evidence type="ECO:0000256" key="6">
    <source>
        <dbReference type="ARBA" id="ARBA00023277"/>
    </source>
</evidence>
<keyword evidence="11" id="KW-1185">Reference proteome</keyword>
<evidence type="ECO:0000256" key="8">
    <source>
        <dbReference type="ARBA" id="ARBA00023326"/>
    </source>
</evidence>
<keyword evidence="7" id="KW-0326">Glycosidase</keyword>